<feature type="compositionally biased region" description="Polar residues" evidence="2">
    <location>
        <begin position="906"/>
        <end position="916"/>
    </location>
</feature>
<feature type="region of interest" description="Disordered" evidence="2">
    <location>
        <begin position="277"/>
        <end position="340"/>
    </location>
</feature>
<evidence type="ECO:0000256" key="1">
    <source>
        <dbReference type="SAM" id="Coils"/>
    </source>
</evidence>
<feature type="region of interest" description="Disordered" evidence="2">
    <location>
        <begin position="533"/>
        <end position="558"/>
    </location>
</feature>
<dbReference type="PANTHER" id="PTHR23210:SF26">
    <property type="entry name" value="ACTIVATING TRANSCRIPTION FACTOR 7-INTERACTING PROTEIN 1"/>
    <property type="match status" value="1"/>
</dbReference>
<keyword evidence="1" id="KW-0175">Coiled coil</keyword>
<feature type="domain" description="Activating transcription factor 7-interacting protein Fn3" evidence="3">
    <location>
        <begin position="997"/>
        <end position="1094"/>
    </location>
</feature>
<feature type="compositionally biased region" description="Basic and acidic residues" evidence="2">
    <location>
        <begin position="118"/>
        <end position="130"/>
    </location>
</feature>
<feature type="compositionally biased region" description="Basic and acidic residues" evidence="2">
    <location>
        <begin position="298"/>
        <end position="307"/>
    </location>
</feature>
<organism evidence="4">
    <name type="scientific">Pectinophora gossypiella</name>
    <name type="common">Cotton pink bollworm</name>
    <name type="synonym">Depressaria gossypiella</name>
    <dbReference type="NCBI Taxonomy" id="13191"/>
    <lineage>
        <taxon>Eukaryota</taxon>
        <taxon>Metazoa</taxon>
        <taxon>Ecdysozoa</taxon>
        <taxon>Arthropoda</taxon>
        <taxon>Hexapoda</taxon>
        <taxon>Insecta</taxon>
        <taxon>Pterygota</taxon>
        <taxon>Neoptera</taxon>
        <taxon>Endopterygota</taxon>
        <taxon>Lepidoptera</taxon>
        <taxon>Glossata</taxon>
        <taxon>Ditrysia</taxon>
        <taxon>Gelechioidea</taxon>
        <taxon>Gelechiidae</taxon>
        <taxon>Apatetrinae</taxon>
        <taxon>Pectinophora</taxon>
    </lineage>
</organism>
<feature type="region of interest" description="Disordered" evidence="2">
    <location>
        <begin position="768"/>
        <end position="815"/>
    </location>
</feature>
<feature type="compositionally biased region" description="Polar residues" evidence="2">
    <location>
        <begin position="287"/>
        <end position="296"/>
    </location>
</feature>
<gene>
    <name evidence="4" type="ORF">g.7933</name>
</gene>
<evidence type="ECO:0000256" key="2">
    <source>
        <dbReference type="SAM" id="MobiDB-lite"/>
    </source>
</evidence>
<feature type="region of interest" description="Disordered" evidence="2">
    <location>
        <begin position="614"/>
        <end position="639"/>
    </location>
</feature>
<feature type="compositionally biased region" description="Basic and acidic residues" evidence="2">
    <location>
        <begin position="614"/>
        <end position="627"/>
    </location>
</feature>
<feature type="region of interest" description="Disordered" evidence="2">
    <location>
        <begin position="843"/>
        <end position="871"/>
    </location>
</feature>
<dbReference type="GO" id="GO:0003712">
    <property type="term" value="F:transcription coregulator activity"/>
    <property type="evidence" value="ECO:0007669"/>
    <property type="project" value="TreeGrafter"/>
</dbReference>
<dbReference type="OrthoDB" id="2434995at2759"/>
<feature type="region of interest" description="Disordered" evidence="2">
    <location>
        <begin position="354"/>
        <end position="387"/>
    </location>
</feature>
<protein>
    <recommendedName>
        <fullName evidence="3">Activating transcription factor 7-interacting protein Fn3 domain-containing protein</fullName>
    </recommendedName>
</protein>
<feature type="compositionally biased region" description="Polar residues" evidence="2">
    <location>
        <begin position="320"/>
        <end position="334"/>
    </location>
</feature>
<proteinExistence type="predicted"/>
<feature type="compositionally biased region" description="Basic and acidic residues" evidence="2">
    <location>
        <begin position="49"/>
        <end position="64"/>
    </location>
</feature>
<feature type="compositionally biased region" description="Basic and acidic residues" evidence="2">
    <location>
        <begin position="85"/>
        <end position="100"/>
    </location>
</feature>
<feature type="region of interest" description="Disordered" evidence="2">
    <location>
        <begin position="906"/>
        <end position="932"/>
    </location>
</feature>
<feature type="compositionally biased region" description="Basic and acidic residues" evidence="2">
    <location>
        <begin position="143"/>
        <end position="157"/>
    </location>
</feature>
<feature type="region of interest" description="Disordered" evidence="2">
    <location>
        <begin position="142"/>
        <end position="223"/>
    </location>
</feature>
<dbReference type="GO" id="GO:0005634">
    <property type="term" value="C:nucleus"/>
    <property type="evidence" value="ECO:0007669"/>
    <property type="project" value="TreeGrafter"/>
</dbReference>
<accession>A0A1E1W4W2</accession>
<feature type="compositionally biased region" description="Polar residues" evidence="2">
    <location>
        <begin position="211"/>
        <end position="221"/>
    </location>
</feature>
<name>A0A1E1W4W2_PECGO</name>
<evidence type="ECO:0000313" key="4">
    <source>
        <dbReference type="EMBL" id="JAT81979.1"/>
    </source>
</evidence>
<sequence length="1103" mass="122429">MQLILETESPSVNIQEKMSTLDEDTFNERPIANGLKDLVEELNGVTESNGDKENGDKENVKSKDNIVSSTDGVKDNIDKITEVKANVENDTMSEKSEDQTAPKLDVVNEISTTSPCKENSEGDASRDKEQCAIVEQVIQIKTNVDKDVSKKKSEDQTTQKQNVVEEMSATHTRKEKSSEGDASSDEQCKEPIESQSDTVLTKNNIEHEEQSVTNKAQNSDVENFEAMDIDESDTSGFVAEELGNLENKVTQSISAVVDEIVKGLDEENLCNDGEIENLEQDAEKEQLVNSESNANLSEDIHDGKENSSDMDQPMEDAPLQKQTVPSESGFSTTEAPCPIPDEIENSIVTSEIVEEPQKPTHNGESVDNILDDNITQNSTDNDVPVDVPEIENFKVDTSKDVNIESVTDKNDVEDKLDNQDIKLGSPCTDTTDSKVESLENEHTNDNSIIKSEEKSLVEVKKSDVSEVIATQKPPNPAVVENKGEVLDVEVIKECEYSILKTELEKDINIPKKQITEKVNTPVIKLSNTLDILSDDEDEHPKKDSESKPATPIVTTSDDKCINLDDDDDIMLIDEETTTKENEKQSSDVKVTVERVEDDMKTDTNIVDLENSIDNESKDPVTETKTENGSENVISEEEHPTHVEKTIEVVSEKQEKPKPLVPDDFFKTYRKNLAEMTRDDLEEFCILKIVESIIDRSSLNEIRTKLKTMAQNIEEYKKKAMMLTKQNRDLQVVLKSVQEEQRKMTDQPIAPLKITRSVGMQVLMTAKNQRRLVPGPPSANNTNANNQSNTVSNALKRNSTPRGQKQTNNQQIPVPRLVPAVNTAANKTSNSVSQGANNIMKINPAQNGLKVPSPVTKAPEKRTHNRMQTQSQSVTVDLTDDEPPAKVVSKSSPAPPVRLVSPSNLLAPRQTTPTYNSPRKVYIPISGPQGQTIQSVRPGQTIMLKTVSSQGPRGRGPAAPIVRMQQNSMQVKRVPNTRHPAPLPDAMKQYQPPNWKSLPPAPDLKLSKVENGIVISWKIEGYQEDSYEEIASYQLYAYQETSAPPSTALWKKIGDVKALPLPMACTLTQFMAGYKYYFAVRAVDIRSRLGPFSLPGSILLVNKM</sequence>
<dbReference type="AlphaFoldDB" id="A0A1E1W4W2"/>
<dbReference type="PANTHER" id="PTHR23210">
    <property type="entry name" value="ACTIVATING TRANSCRIPTION FACTOR 7 INTERACTING PROTEIN"/>
    <property type="match status" value="1"/>
</dbReference>
<dbReference type="GO" id="GO:0006355">
    <property type="term" value="P:regulation of DNA-templated transcription"/>
    <property type="evidence" value="ECO:0007669"/>
    <property type="project" value="TreeGrafter"/>
</dbReference>
<feature type="region of interest" description="Disordered" evidence="2">
    <location>
        <begin position="85"/>
        <end position="130"/>
    </location>
</feature>
<feature type="compositionally biased region" description="Polar residues" evidence="2">
    <location>
        <begin position="794"/>
        <end position="811"/>
    </location>
</feature>
<feature type="region of interest" description="Disordered" evidence="2">
    <location>
        <begin position="42"/>
        <end position="73"/>
    </location>
</feature>
<feature type="compositionally biased region" description="Polar residues" evidence="2">
    <location>
        <begin position="193"/>
        <end position="203"/>
    </location>
</feature>
<dbReference type="InterPro" id="IPR026085">
    <property type="entry name" value="ATF7-int"/>
</dbReference>
<feature type="region of interest" description="Disordered" evidence="2">
    <location>
        <begin position="881"/>
        <end position="900"/>
    </location>
</feature>
<feature type="compositionally biased region" description="Low complexity" evidence="2">
    <location>
        <begin position="777"/>
        <end position="793"/>
    </location>
</feature>
<reference evidence="4" key="1">
    <citation type="submission" date="2015-09" db="EMBL/GenBank/DDBJ databases">
        <title>De novo assembly of Pectinophora gossypiella (Pink Bollworm) gut transcriptome.</title>
        <authorList>
            <person name="Tassone E.E."/>
        </authorList>
    </citation>
    <scope>NUCLEOTIDE SEQUENCE</scope>
</reference>
<dbReference type="Pfam" id="PF16794">
    <property type="entry name" value="fn3_4"/>
    <property type="match status" value="1"/>
</dbReference>
<feature type="coiled-coil region" evidence="1">
    <location>
        <begin position="698"/>
        <end position="739"/>
    </location>
</feature>
<dbReference type="EMBL" id="GDQN01009075">
    <property type="protein sequence ID" value="JAT81979.1"/>
    <property type="molecule type" value="Transcribed_RNA"/>
</dbReference>
<dbReference type="InterPro" id="IPR056565">
    <property type="entry name" value="Fn3_ATF7IP"/>
</dbReference>
<dbReference type="GO" id="GO:0005667">
    <property type="term" value="C:transcription regulator complex"/>
    <property type="evidence" value="ECO:0007669"/>
    <property type="project" value="TreeGrafter"/>
</dbReference>
<evidence type="ECO:0000259" key="3">
    <source>
        <dbReference type="Pfam" id="PF16794"/>
    </source>
</evidence>